<keyword evidence="2" id="KW-1185">Reference proteome</keyword>
<proteinExistence type="predicted"/>
<reference evidence="1 2" key="1">
    <citation type="submission" date="2019-08" db="EMBL/GenBank/DDBJ databases">
        <title>Whole genome of Aphis craccivora.</title>
        <authorList>
            <person name="Voronova N.V."/>
            <person name="Shulinski R.S."/>
            <person name="Bandarenka Y.V."/>
            <person name="Zhorov D.G."/>
            <person name="Warner D."/>
        </authorList>
    </citation>
    <scope>NUCLEOTIDE SEQUENCE [LARGE SCALE GENOMIC DNA]</scope>
    <source>
        <strain evidence="1">180601</strain>
        <tissue evidence="1">Whole Body</tissue>
    </source>
</reference>
<evidence type="ECO:0000313" key="1">
    <source>
        <dbReference type="EMBL" id="KAF0759231.1"/>
    </source>
</evidence>
<dbReference type="EMBL" id="VUJU01003059">
    <property type="protein sequence ID" value="KAF0759231.1"/>
    <property type="molecule type" value="Genomic_DNA"/>
</dbReference>
<name>A0A6G0YP09_APHCR</name>
<comment type="caution">
    <text evidence="1">The sequence shown here is derived from an EMBL/GenBank/DDBJ whole genome shotgun (WGS) entry which is preliminary data.</text>
</comment>
<protein>
    <submittedName>
        <fullName evidence="1">Uncharacterized protein</fullName>
    </submittedName>
</protein>
<evidence type="ECO:0000313" key="2">
    <source>
        <dbReference type="Proteomes" id="UP000478052"/>
    </source>
</evidence>
<dbReference type="AlphaFoldDB" id="A0A6G0YP09"/>
<sequence length="114" mass="12548">MYVCVCVIKYSNATAVAVTTEDTLTGVNRRTDYTGDVREQTPPVWSRVFRLISCSVAAAVMRRVVVEHIIVGGRRDSPAAAAAAAVFTVRVGAEKRRESIHRHTRRPNQPVIQG</sequence>
<dbReference type="Proteomes" id="UP000478052">
    <property type="component" value="Unassembled WGS sequence"/>
</dbReference>
<organism evidence="1 2">
    <name type="scientific">Aphis craccivora</name>
    <name type="common">Cowpea aphid</name>
    <dbReference type="NCBI Taxonomy" id="307492"/>
    <lineage>
        <taxon>Eukaryota</taxon>
        <taxon>Metazoa</taxon>
        <taxon>Ecdysozoa</taxon>
        <taxon>Arthropoda</taxon>
        <taxon>Hexapoda</taxon>
        <taxon>Insecta</taxon>
        <taxon>Pterygota</taxon>
        <taxon>Neoptera</taxon>
        <taxon>Paraneoptera</taxon>
        <taxon>Hemiptera</taxon>
        <taxon>Sternorrhyncha</taxon>
        <taxon>Aphidomorpha</taxon>
        <taxon>Aphidoidea</taxon>
        <taxon>Aphididae</taxon>
        <taxon>Aphidini</taxon>
        <taxon>Aphis</taxon>
        <taxon>Aphis</taxon>
    </lineage>
</organism>
<gene>
    <name evidence="1" type="ORF">FWK35_00038988</name>
</gene>
<accession>A0A6G0YP09</accession>